<dbReference type="SUPFAM" id="SSF53474">
    <property type="entry name" value="alpha/beta-Hydrolases"/>
    <property type="match status" value="1"/>
</dbReference>
<reference evidence="3" key="1">
    <citation type="submission" date="2023-03" db="EMBL/GenBank/DDBJ databases">
        <title>Massive genome expansion in bonnet fungi (Mycena s.s.) driven by repeated elements and novel gene families across ecological guilds.</title>
        <authorList>
            <consortium name="Lawrence Berkeley National Laboratory"/>
            <person name="Harder C.B."/>
            <person name="Miyauchi S."/>
            <person name="Viragh M."/>
            <person name="Kuo A."/>
            <person name="Thoen E."/>
            <person name="Andreopoulos B."/>
            <person name="Lu D."/>
            <person name="Skrede I."/>
            <person name="Drula E."/>
            <person name="Henrissat B."/>
            <person name="Morin E."/>
            <person name="Kohler A."/>
            <person name="Barry K."/>
            <person name="LaButti K."/>
            <person name="Morin E."/>
            <person name="Salamov A."/>
            <person name="Lipzen A."/>
            <person name="Mereny Z."/>
            <person name="Hegedus B."/>
            <person name="Baldrian P."/>
            <person name="Stursova M."/>
            <person name="Weitz H."/>
            <person name="Taylor A."/>
            <person name="Grigoriev I.V."/>
            <person name="Nagy L.G."/>
            <person name="Martin F."/>
            <person name="Kauserud H."/>
        </authorList>
    </citation>
    <scope>NUCLEOTIDE SEQUENCE</scope>
    <source>
        <strain evidence="3">CBHHK200</strain>
    </source>
</reference>
<comment type="caution">
    <text evidence="3">The sequence shown here is derived from an EMBL/GenBank/DDBJ whole genome shotgun (WGS) entry which is preliminary data.</text>
</comment>
<keyword evidence="4" id="KW-1185">Reference proteome</keyword>
<sequence length="286" mass="30318">MFPISFVLFTAFTGALGAPSMFLRPRLAPATITALATSDIDDLTSAIQFARAAYCPVDKLMARACAANPQFQATLAGGMGNAVQFFLVGYNPPTNSIIVSHEGTDPVKLMSDLTDLDVLNGTLNSTLLPGAPDGLEIHAGFRDEHALTADEIRTEIGHSLGGALAELDALEFNALVPGHARTSTEGVLFQSGPFGRRQRGHFSARRVSPPPTLSHSSIPRFLGLPHPQGEIHIVDDDSKQVVACPGNDDATDPQCQIKTVPNILEGNILNHLGPYNGIVIGSVFCN</sequence>
<dbReference type="Proteomes" id="UP001218188">
    <property type="component" value="Unassembled WGS sequence"/>
</dbReference>
<dbReference type="AlphaFoldDB" id="A0AAD6SDC3"/>
<feature type="signal peptide" evidence="2">
    <location>
        <begin position="1"/>
        <end position="17"/>
    </location>
</feature>
<evidence type="ECO:0000313" key="3">
    <source>
        <dbReference type="EMBL" id="KAJ7025395.1"/>
    </source>
</evidence>
<accession>A0AAD6SDC3</accession>
<name>A0AAD6SDC3_9AGAR</name>
<evidence type="ECO:0008006" key="5">
    <source>
        <dbReference type="Google" id="ProtNLM"/>
    </source>
</evidence>
<protein>
    <recommendedName>
        <fullName evidence="5">Peroxidase</fullName>
    </recommendedName>
</protein>
<proteinExistence type="predicted"/>
<gene>
    <name evidence="3" type="ORF">C8F04DRAFT_1191524</name>
</gene>
<keyword evidence="2" id="KW-0732">Signal</keyword>
<evidence type="ECO:0000256" key="2">
    <source>
        <dbReference type="SAM" id="SignalP"/>
    </source>
</evidence>
<dbReference type="InterPro" id="IPR029058">
    <property type="entry name" value="AB_hydrolase_fold"/>
</dbReference>
<feature type="region of interest" description="Disordered" evidence="1">
    <location>
        <begin position="199"/>
        <end position="218"/>
    </location>
</feature>
<dbReference type="EMBL" id="JARJCM010000154">
    <property type="protein sequence ID" value="KAJ7025395.1"/>
    <property type="molecule type" value="Genomic_DNA"/>
</dbReference>
<evidence type="ECO:0000256" key="1">
    <source>
        <dbReference type="SAM" id="MobiDB-lite"/>
    </source>
</evidence>
<organism evidence="3 4">
    <name type="scientific">Mycena alexandri</name>
    <dbReference type="NCBI Taxonomy" id="1745969"/>
    <lineage>
        <taxon>Eukaryota</taxon>
        <taxon>Fungi</taxon>
        <taxon>Dikarya</taxon>
        <taxon>Basidiomycota</taxon>
        <taxon>Agaricomycotina</taxon>
        <taxon>Agaricomycetes</taxon>
        <taxon>Agaricomycetidae</taxon>
        <taxon>Agaricales</taxon>
        <taxon>Marasmiineae</taxon>
        <taxon>Mycenaceae</taxon>
        <taxon>Mycena</taxon>
    </lineage>
</organism>
<dbReference type="Gene3D" id="3.40.50.1820">
    <property type="entry name" value="alpha/beta hydrolase"/>
    <property type="match status" value="2"/>
</dbReference>
<evidence type="ECO:0000313" key="4">
    <source>
        <dbReference type="Proteomes" id="UP001218188"/>
    </source>
</evidence>
<feature type="chain" id="PRO_5041907895" description="Peroxidase" evidence="2">
    <location>
        <begin position="18"/>
        <end position="286"/>
    </location>
</feature>